<feature type="region of interest" description="Disordered" evidence="1">
    <location>
        <begin position="14"/>
        <end position="57"/>
    </location>
</feature>
<dbReference type="PANTHER" id="PTHR10174">
    <property type="entry name" value="ALPHA-TOCOPHEROL TRANSFER PROTEIN-RELATED"/>
    <property type="match status" value="1"/>
</dbReference>
<sequence>MVQCLIKKTLLKRKLKKQTKSFETMGSSSRSDTGRSPVPEDEEDSYKDRPKAPSIQRQVSVTKLVSGLAPQEDQPVMLHHHHHEEDVPDMIGGDDECKQEEESQVTRHDSFSSIDSLSEEERCTLLFTEPDDYGQRHPIETPQLIISKLRSFEYQLVLIPHHKKTCLKKAMKNCPELLTDKFKLMFLRCECFNEVKAAKRYAKYWEKRVEVFGPEKAFQPLTLDKALCDDGFALSHDFPMLSPVKHPSGRNILFADPSTQNIGAYTTQSMIRAVWYMFHAALEDEETQKKGLVFVGDCRYIRLSLFDKEFARVTALSVAGCLPVRLSGIHGYYPPKVFFIILPFLKFFLGERLRERIRLHGGENMEKVRAGMAKYGLVERVLPTNVGGEVELSHESWLQERRLAGL</sequence>
<dbReference type="CDD" id="cd00170">
    <property type="entry name" value="SEC14"/>
    <property type="match status" value="1"/>
</dbReference>
<dbReference type="AlphaFoldDB" id="A0A9N8HN39"/>
<dbReference type="PANTHER" id="PTHR10174:SF208">
    <property type="entry name" value="CRAL-TRIO DOMAIN-CONTAINING PROTEIN DDB_G0278031"/>
    <property type="match status" value="1"/>
</dbReference>
<feature type="compositionally biased region" description="Polar residues" evidence="1">
    <location>
        <begin position="21"/>
        <end position="31"/>
    </location>
</feature>
<keyword evidence="4" id="KW-1185">Reference proteome</keyword>
<dbReference type="InterPro" id="IPR001251">
    <property type="entry name" value="CRAL-TRIO_dom"/>
</dbReference>
<dbReference type="Gene3D" id="3.40.525.10">
    <property type="entry name" value="CRAL-TRIO lipid binding domain"/>
    <property type="match status" value="1"/>
</dbReference>
<accession>A0A9N8HN39</accession>
<evidence type="ECO:0000313" key="3">
    <source>
        <dbReference type="EMBL" id="CAB9518712.1"/>
    </source>
</evidence>
<evidence type="ECO:0000256" key="1">
    <source>
        <dbReference type="SAM" id="MobiDB-lite"/>
    </source>
</evidence>
<evidence type="ECO:0000313" key="4">
    <source>
        <dbReference type="Proteomes" id="UP001153069"/>
    </source>
</evidence>
<dbReference type="Proteomes" id="UP001153069">
    <property type="component" value="Unassembled WGS sequence"/>
</dbReference>
<dbReference type="GO" id="GO:0016020">
    <property type="term" value="C:membrane"/>
    <property type="evidence" value="ECO:0007669"/>
    <property type="project" value="TreeGrafter"/>
</dbReference>
<reference evidence="3" key="1">
    <citation type="submission" date="2020-06" db="EMBL/GenBank/DDBJ databases">
        <authorList>
            <consortium name="Plant Systems Biology data submission"/>
        </authorList>
    </citation>
    <scope>NUCLEOTIDE SEQUENCE</scope>
    <source>
        <strain evidence="3">D6</strain>
    </source>
</reference>
<protein>
    <submittedName>
        <fullName evidence="3">Tocopherol transfer protein-like</fullName>
    </submittedName>
</protein>
<gene>
    <name evidence="3" type="ORF">SEMRO_957_G224570.1</name>
</gene>
<dbReference type="GO" id="GO:1902936">
    <property type="term" value="F:phosphatidylinositol bisphosphate binding"/>
    <property type="evidence" value="ECO:0007669"/>
    <property type="project" value="TreeGrafter"/>
</dbReference>
<dbReference type="PRINTS" id="PR00180">
    <property type="entry name" value="CRETINALDHBP"/>
</dbReference>
<dbReference type="EMBL" id="CAICTM010000955">
    <property type="protein sequence ID" value="CAB9518712.1"/>
    <property type="molecule type" value="Genomic_DNA"/>
</dbReference>
<dbReference type="InterPro" id="IPR036865">
    <property type="entry name" value="CRAL-TRIO_dom_sf"/>
</dbReference>
<name>A0A9N8HN39_9STRA</name>
<proteinExistence type="predicted"/>
<dbReference type="SUPFAM" id="SSF52087">
    <property type="entry name" value="CRAL/TRIO domain"/>
    <property type="match status" value="1"/>
</dbReference>
<feature type="domain" description="CRAL-TRIO" evidence="2">
    <location>
        <begin position="247"/>
        <end position="394"/>
    </location>
</feature>
<dbReference type="Pfam" id="PF00650">
    <property type="entry name" value="CRAL_TRIO"/>
    <property type="match status" value="1"/>
</dbReference>
<dbReference type="PROSITE" id="PS50191">
    <property type="entry name" value="CRAL_TRIO"/>
    <property type="match status" value="1"/>
</dbReference>
<comment type="caution">
    <text evidence="3">The sequence shown here is derived from an EMBL/GenBank/DDBJ whole genome shotgun (WGS) entry which is preliminary data.</text>
</comment>
<organism evidence="3 4">
    <name type="scientific">Seminavis robusta</name>
    <dbReference type="NCBI Taxonomy" id="568900"/>
    <lineage>
        <taxon>Eukaryota</taxon>
        <taxon>Sar</taxon>
        <taxon>Stramenopiles</taxon>
        <taxon>Ochrophyta</taxon>
        <taxon>Bacillariophyta</taxon>
        <taxon>Bacillariophyceae</taxon>
        <taxon>Bacillariophycidae</taxon>
        <taxon>Naviculales</taxon>
        <taxon>Naviculaceae</taxon>
        <taxon>Seminavis</taxon>
    </lineage>
</organism>
<evidence type="ECO:0000259" key="2">
    <source>
        <dbReference type="PROSITE" id="PS50191"/>
    </source>
</evidence>